<evidence type="ECO:0000313" key="3">
    <source>
        <dbReference type="EMBL" id="RGE55896.1"/>
    </source>
</evidence>
<keyword evidence="1" id="KW-1133">Transmembrane helix</keyword>
<keyword evidence="4" id="KW-1185">Reference proteome</keyword>
<keyword evidence="1" id="KW-0812">Transmembrane</keyword>
<organism evidence="3 4">
    <name type="scientific">Eisenbergiella massiliensis</name>
    <dbReference type="NCBI Taxonomy" id="1720294"/>
    <lineage>
        <taxon>Bacteria</taxon>
        <taxon>Bacillati</taxon>
        <taxon>Bacillota</taxon>
        <taxon>Clostridia</taxon>
        <taxon>Lachnospirales</taxon>
        <taxon>Lachnospiraceae</taxon>
        <taxon>Eisenbergiella</taxon>
    </lineage>
</organism>
<sequence>MISKSSFWASMRENLKRRGWTVLLCMLVMFLVLPVSQAMAVSVNRQKVEAGGSYYMAGSNGREWVAETFMNAISFDIRLVAVFAAFAVLFAIQGFSWLYSRKKTDMYMSVPVSSGKRYFTIYLNGIGIFAGCYFCTLLMVLAVGAALGVLSGKTILVALGAFLCNMIFFAAVYNLSVIAVMMTGNVLVTLLACGSFFMYEYMLRFLLDGMRSAFFRTYCSFADVMDKSWTSPILTYSLGQFSANSYCTGGGSRYLRLFMEDLALVAVQAVVYGVLAYILYRNRKAEAAGKSMAFTRSKSVVKLLLMIPVTLMAGLWFRGLSGGSIFFTVLGMLIGLLLCHGLIQIIYEFDIRSVLMKKWHLFVAGGAAAFIFCFFYFDFSGYDTYIPETEDIASVAFTLQNDIYGFVNYDRLFQKDIYYVNHGEYMLEHMASEDTDTIEAVRTIVRKDHEANLDMSVYHKDYTLVYIRYNLTNGKSVCRTAAVNLREVLPEMDAVFADRAYQLARYQINDPLMMENSDQLSAVYSNGLEEVNYLGDMGQLLRVLSDELNKYSCTMMMNELPLGSLRIKYQLPGAPEEMYYSWSYPIYREFDDMLALLKEQGAYVEVSEDGIFIDPDKVVSITVTCYNLKDSDISYSADGSRSVSYSNEQAVTETFTDPQDIRMIAPALYPAMLMDISGGYITGRLQDENYDISVVFKPGVKYNTPNIRFIPVPEKFPDFVIEKTSPAQ</sequence>
<evidence type="ECO:0000259" key="2">
    <source>
        <dbReference type="Pfam" id="PF20047"/>
    </source>
</evidence>
<dbReference type="RefSeq" id="WP_035321876.1">
    <property type="nucleotide sequence ID" value="NZ_CANNOQ010000199.1"/>
</dbReference>
<name>A0A3E3HVP5_9FIRM</name>
<feature type="transmembrane region" description="Helical" evidence="1">
    <location>
        <begin position="79"/>
        <end position="100"/>
    </location>
</feature>
<comment type="caution">
    <text evidence="3">The sequence shown here is derived from an EMBL/GenBank/DDBJ whole genome shotgun (WGS) entry which is preliminary data.</text>
</comment>
<protein>
    <recommendedName>
        <fullName evidence="2">DUF6449 domain-containing protein</fullName>
    </recommendedName>
</protein>
<reference evidence="3" key="1">
    <citation type="submission" date="2018-08" db="EMBL/GenBank/DDBJ databases">
        <title>A genome reference for cultivated species of the human gut microbiota.</title>
        <authorList>
            <person name="Zou Y."/>
            <person name="Xue W."/>
            <person name="Luo G."/>
        </authorList>
    </citation>
    <scope>NUCLEOTIDE SEQUENCE [LARGE SCALE GENOMIC DNA]</scope>
    <source>
        <strain evidence="3">TF05-5AC</strain>
    </source>
</reference>
<feature type="transmembrane region" description="Helical" evidence="1">
    <location>
        <begin position="155"/>
        <end position="175"/>
    </location>
</feature>
<gene>
    <name evidence="3" type="ORF">DXC51_26985</name>
</gene>
<accession>A0A3E3HVP5</accession>
<proteinExistence type="predicted"/>
<feature type="transmembrane region" description="Helical" evidence="1">
    <location>
        <begin position="300"/>
        <end position="319"/>
    </location>
</feature>
<feature type="transmembrane region" description="Helical" evidence="1">
    <location>
        <begin position="121"/>
        <end position="149"/>
    </location>
</feature>
<dbReference type="Proteomes" id="UP000260812">
    <property type="component" value="Unassembled WGS sequence"/>
</dbReference>
<dbReference type="Pfam" id="PF20047">
    <property type="entry name" value="DUF6449"/>
    <property type="match status" value="1"/>
</dbReference>
<evidence type="ECO:0000256" key="1">
    <source>
        <dbReference type="SAM" id="Phobius"/>
    </source>
</evidence>
<dbReference type="InterPro" id="IPR045611">
    <property type="entry name" value="DUF6449"/>
</dbReference>
<feature type="transmembrane region" description="Helical" evidence="1">
    <location>
        <begin position="262"/>
        <end position="280"/>
    </location>
</feature>
<feature type="transmembrane region" description="Helical" evidence="1">
    <location>
        <begin position="359"/>
        <end position="377"/>
    </location>
</feature>
<feature type="transmembrane region" description="Helical" evidence="1">
    <location>
        <begin position="187"/>
        <end position="207"/>
    </location>
</feature>
<dbReference type="EMBL" id="QVLV01000034">
    <property type="protein sequence ID" value="RGE55896.1"/>
    <property type="molecule type" value="Genomic_DNA"/>
</dbReference>
<evidence type="ECO:0000313" key="4">
    <source>
        <dbReference type="Proteomes" id="UP000260812"/>
    </source>
</evidence>
<dbReference type="GeneID" id="97990397"/>
<feature type="transmembrane region" description="Helical" evidence="1">
    <location>
        <begin position="325"/>
        <end position="347"/>
    </location>
</feature>
<keyword evidence="1" id="KW-0472">Membrane</keyword>
<feature type="domain" description="DUF6449" evidence="2">
    <location>
        <begin position="469"/>
        <end position="567"/>
    </location>
</feature>
<dbReference type="AlphaFoldDB" id="A0A3E3HVP5"/>